<sequence>MTELDIWSENYSNNSTIDIFVKSRSEEENVKLALNILDYYLTPGESSSACYTLIENVEELLVQSKMEMQIFESLADTNFFKNYQNYDNIVHKLESWSKEYPYKAHLIKSIGKSYEGRDIPVLQLTNKNFTQNIKKKSIFFISGQHAREWIGPATVLYLIQKFLTEKDNKNNFLNYYDIFFIPTMNPDGYIYTATKARLWRKNRRKNENSNSFGVDLNRNWDDHWGKVGSSTNPSSDTYQGTKPFSESETLAVSNFILSVENRYAAIDFHLILRNWGWSSKDSKNEKILNILGEGMKNSIKRKSGQGYTSQKSADLYPAGGSSDDWFGSKAGMIGFTMELRDKGWFGYGFLLPKEQIIPTGEEVFEAVKYFLKFINDNHIPKNE</sequence>
<dbReference type="SUPFAM" id="SSF53187">
    <property type="entry name" value="Zn-dependent exopeptidases"/>
    <property type="match status" value="1"/>
</dbReference>
<keyword evidence="5" id="KW-0479">Metal-binding</keyword>
<dbReference type="GO" id="GO:0006508">
    <property type="term" value="P:proteolysis"/>
    <property type="evidence" value="ECO:0007669"/>
    <property type="project" value="UniProtKB-KW"/>
</dbReference>
<dbReference type="FunFam" id="3.40.630.10:FF:000084">
    <property type="entry name" value="Carboxypeptidase B2"/>
    <property type="match status" value="1"/>
</dbReference>
<dbReference type="EMBL" id="JADGJW010000346">
    <property type="protein sequence ID" value="KAJ3219240.1"/>
    <property type="molecule type" value="Genomic_DNA"/>
</dbReference>
<keyword evidence="6" id="KW-0732">Signal</keyword>
<evidence type="ECO:0000256" key="9">
    <source>
        <dbReference type="ARBA" id="ARBA00023049"/>
    </source>
</evidence>
<evidence type="ECO:0000313" key="12">
    <source>
        <dbReference type="EMBL" id="KAJ3219240.1"/>
    </source>
</evidence>
<evidence type="ECO:0000256" key="7">
    <source>
        <dbReference type="ARBA" id="ARBA00022801"/>
    </source>
</evidence>
<evidence type="ECO:0000313" key="13">
    <source>
        <dbReference type="Proteomes" id="UP001211065"/>
    </source>
</evidence>
<dbReference type="Pfam" id="PF00246">
    <property type="entry name" value="Peptidase_M14"/>
    <property type="match status" value="1"/>
</dbReference>
<accession>A0AAD5TZU6</accession>
<keyword evidence="9" id="KW-0482">Metalloprotease</keyword>
<evidence type="ECO:0000256" key="8">
    <source>
        <dbReference type="ARBA" id="ARBA00022833"/>
    </source>
</evidence>
<evidence type="ECO:0000256" key="2">
    <source>
        <dbReference type="ARBA" id="ARBA00005988"/>
    </source>
</evidence>
<keyword evidence="8" id="KW-0862">Zinc</keyword>
<evidence type="ECO:0000256" key="5">
    <source>
        <dbReference type="ARBA" id="ARBA00022723"/>
    </source>
</evidence>
<comment type="caution">
    <text evidence="12">The sequence shown here is derived from an EMBL/GenBank/DDBJ whole genome shotgun (WGS) entry which is preliminary data.</text>
</comment>
<gene>
    <name evidence="12" type="ORF">HK099_004758</name>
</gene>
<evidence type="ECO:0000256" key="10">
    <source>
        <dbReference type="PROSITE-ProRule" id="PRU01379"/>
    </source>
</evidence>
<comment type="cofactor">
    <cofactor evidence="1">
        <name>Zn(2+)</name>
        <dbReference type="ChEBI" id="CHEBI:29105"/>
    </cofactor>
</comment>
<reference evidence="12" key="1">
    <citation type="submission" date="2020-05" db="EMBL/GenBank/DDBJ databases">
        <title>Phylogenomic resolution of chytrid fungi.</title>
        <authorList>
            <person name="Stajich J.E."/>
            <person name="Amses K."/>
            <person name="Simmons R."/>
            <person name="Seto K."/>
            <person name="Myers J."/>
            <person name="Bonds A."/>
            <person name="Quandt C.A."/>
            <person name="Barry K."/>
            <person name="Liu P."/>
            <person name="Grigoriev I."/>
            <person name="Longcore J.E."/>
            <person name="James T.Y."/>
        </authorList>
    </citation>
    <scope>NUCLEOTIDE SEQUENCE</scope>
    <source>
        <strain evidence="12">JEL0476</strain>
    </source>
</reference>
<comment type="similarity">
    <text evidence="2 10">Belongs to the peptidase M14 family.</text>
</comment>
<dbReference type="GO" id="GO:0004181">
    <property type="term" value="F:metallocarboxypeptidase activity"/>
    <property type="evidence" value="ECO:0007669"/>
    <property type="project" value="InterPro"/>
</dbReference>
<proteinExistence type="inferred from homology"/>
<dbReference type="GO" id="GO:0008270">
    <property type="term" value="F:zinc ion binding"/>
    <property type="evidence" value="ECO:0007669"/>
    <property type="project" value="InterPro"/>
</dbReference>
<dbReference type="AlphaFoldDB" id="A0AAD5TZU6"/>
<dbReference type="PROSITE" id="PS52035">
    <property type="entry name" value="PEPTIDASE_M14"/>
    <property type="match status" value="1"/>
</dbReference>
<name>A0AAD5TZU6_9FUNG</name>
<evidence type="ECO:0000256" key="1">
    <source>
        <dbReference type="ARBA" id="ARBA00001947"/>
    </source>
</evidence>
<dbReference type="GO" id="GO:0005615">
    <property type="term" value="C:extracellular space"/>
    <property type="evidence" value="ECO:0007669"/>
    <property type="project" value="TreeGrafter"/>
</dbReference>
<evidence type="ECO:0000259" key="11">
    <source>
        <dbReference type="PROSITE" id="PS52035"/>
    </source>
</evidence>
<dbReference type="SMART" id="SM00631">
    <property type="entry name" value="Zn_pept"/>
    <property type="match status" value="1"/>
</dbReference>
<protein>
    <recommendedName>
        <fullName evidence="11">Peptidase M14 domain-containing protein</fullName>
    </recommendedName>
</protein>
<evidence type="ECO:0000256" key="3">
    <source>
        <dbReference type="ARBA" id="ARBA00022645"/>
    </source>
</evidence>
<evidence type="ECO:0000256" key="4">
    <source>
        <dbReference type="ARBA" id="ARBA00022670"/>
    </source>
</evidence>
<dbReference type="Proteomes" id="UP001211065">
    <property type="component" value="Unassembled WGS sequence"/>
</dbReference>
<dbReference type="InterPro" id="IPR000834">
    <property type="entry name" value="Peptidase_M14"/>
</dbReference>
<dbReference type="PROSITE" id="PS00132">
    <property type="entry name" value="CARBOXYPEPT_ZN_1"/>
    <property type="match status" value="1"/>
</dbReference>
<keyword evidence="4" id="KW-0645">Protease</keyword>
<feature type="domain" description="Peptidase M14" evidence="11">
    <location>
        <begin position="82"/>
        <end position="374"/>
    </location>
</feature>
<keyword evidence="7" id="KW-0378">Hydrolase</keyword>
<feature type="active site" description="Proton donor/acceptor" evidence="10">
    <location>
        <position position="338"/>
    </location>
</feature>
<evidence type="ECO:0000256" key="6">
    <source>
        <dbReference type="ARBA" id="ARBA00022729"/>
    </source>
</evidence>
<dbReference type="PANTHER" id="PTHR11705">
    <property type="entry name" value="PROTEASE FAMILY M14 CARBOXYPEPTIDASE A,B"/>
    <property type="match status" value="1"/>
</dbReference>
<dbReference type="Gene3D" id="3.40.630.10">
    <property type="entry name" value="Zn peptidases"/>
    <property type="match status" value="1"/>
</dbReference>
<organism evidence="12 13">
    <name type="scientific">Clydaea vesicula</name>
    <dbReference type="NCBI Taxonomy" id="447962"/>
    <lineage>
        <taxon>Eukaryota</taxon>
        <taxon>Fungi</taxon>
        <taxon>Fungi incertae sedis</taxon>
        <taxon>Chytridiomycota</taxon>
        <taxon>Chytridiomycota incertae sedis</taxon>
        <taxon>Chytridiomycetes</taxon>
        <taxon>Lobulomycetales</taxon>
        <taxon>Lobulomycetaceae</taxon>
        <taxon>Clydaea</taxon>
    </lineage>
</organism>
<dbReference type="CDD" id="cd03860">
    <property type="entry name" value="M14_CP_A-B_like"/>
    <property type="match status" value="1"/>
</dbReference>
<dbReference type="InterPro" id="IPR057246">
    <property type="entry name" value="CARBOXYPEPT_ZN_1"/>
</dbReference>
<dbReference type="PRINTS" id="PR00765">
    <property type="entry name" value="CRBOXYPTASEA"/>
</dbReference>
<dbReference type="PANTHER" id="PTHR11705:SF143">
    <property type="entry name" value="SLL0236 PROTEIN"/>
    <property type="match status" value="1"/>
</dbReference>
<keyword evidence="3" id="KW-0121">Carboxypeptidase</keyword>
<keyword evidence="13" id="KW-1185">Reference proteome</keyword>